<evidence type="ECO:0000259" key="2">
    <source>
        <dbReference type="Pfam" id="PF01471"/>
    </source>
</evidence>
<keyword evidence="1" id="KW-0732">Signal</keyword>
<feature type="domain" description="Peptidoglycan binding-like" evidence="2">
    <location>
        <begin position="401"/>
        <end position="454"/>
    </location>
</feature>
<dbReference type="InterPro" id="IPR036365">
    <property type="entry name" value="PGBD-like_sf"/>
</dbReference>
<dbReference type="NCBIfam" id="TIGR02283">
    <property type="entry name" value="MltB_2"/>
    <property type="match status" value="1"/>
</dbReference>
<dbReference type="KEGG" id="rmb:K529_015230"/>
<evidence type="ECO:0000256" key="1">
    <source>
        <dbReference type="SAM" id="SignalP"/>
    </source>
</evidence>
<dbReference type="InterPro" id="IPR036366">
    <property type="entry name" value="PGBDSf"/>
</dbReference>
<evidence type="ECO:0000259" key="3">
    <source>
        <dbReference type="Pfam" id="PF13406"/>
    </source>
</evidence>
<reference evidence="4 5" key="1">
    <citation type="journal article" date="2016" name="ISME J.">
        <title>Global occurrence and heterogeneity of the Roseobacter-clade species Ruegeria mobilis.</title>
        <authorList>
            <person name="Sonnenschein E."/>
            <person name="Gram L."/>
        </authorList>
    </citation>
    <scope>NUCLEOTIDE SEQUENCE [LARGE SCALE GENOMIC DNA]</scope>
    <source>
        <strain evidence="4 5">F1926</strain>
    </source>
</reference>
<evidence type="ECO:0000313" key="4">
    <source>
        <dbReference type="EMBL" id="ANP42130.1"/>
    </source>
</evidence>
<dbReference type="SUPFAM" id="SSF53955">
    <property type="entry name" value="Lysozyme-like"/>
    <property type="match status" value="1"/>
</dbReference>
<protein>
    <submittedName>
        <fullName evidence="4">Murein transglycosylase</fullName>
    </submittedName>
</protein>
<feature type="signal peptide" evidence="1">
    <location>
        <begin position="1"/>
        <end position="22"/>
    </location>
</feature>
<dbReference type="GO" id="GO:0009253">
    <property type="term" value="P:peptidoglycan catabolic process"/>
    <property type="evidence" value="ECO:0007669"/>
    <property type="project" value="TreeGrafter"/>
</dbReference>
<dbReference type="Pfam" id="PF01471">
    <property type="entry name" value="PG_binding_1"/>
    <property type="match status" value="1"/>
</dbReference>
<feature type="domain" description="Transglycosylase SLT" evidence="3">
    <location>
        <begin position="87"/>
        <end position="378"/>
    </location>
</feature>
<name>A0A1B1A6D3_9RHOB</name>
<dbReference type="CDD" id="cd13399">
    <property type="entry name" value="Slt35-like"/>
    <property type="match status" value="1"/>
</dbReference>
<dbReference type="OrthoDB" id="9808544at2"/>
<gene>
    <name evidence="4" type="ORF">K529_015230</name>
</gene>
<dbReference type="FunFam" id="1.10.8.350:FF:000001">
    <property type="entry name" value="Lytic murein transglycosylase B"/>
    <property type="match status" value="1"/>
</dbReference>
<sequence length="455" mass="49237">MRSWIRTALWLGAVLPAGAALAATEDKIELQGTPRPLERPALGNSDAAAPIQLASATTLRPVARTNVATAAEKALATAGETSGSAGFPAWIKEFQVRAQAQGISASTLRRAFEGVTYDPSVIKRDRNQSEFSKTIWEYLDSAASDSRVSNGSKALRAHQAKLQQIEKHYGVDKEIVVAVWGLESSYGTFRGDMDIIRSLATLAYDGRRGAFFEQQLIAALKILQAGDVDPRSMTGSWAGAMGHTQFMPTSYLDYAVDFTGDGKRDIWSDTPTDALASTAAYLKKFGWVTGQPWGVEVVLPRDFDFTLANRKIKKSPADWAKLGVRAMNGQPVANHGDASILLPAGGKGAAFMIFKNFSVIERYNTADAYVIGVGHLSDRLKGGEKIKGSWPRGDRALTFSERKELQQRLTRAGFSTDGVDGRIGPNTVAAVRAYQSAKGLMPDGYASLTLLEKLR</sequence>
<dbReference type="Gene3D" id="1.10.101.10">
    <property type="entry name" value="PGBD-like superfamily/PGBD"/>
    <property type="match status" value="1"/>
</dbReference>
<dbReference type="Proteomes" id="UP000013243">
    <property type="component" value="Chromosome"/>
</dbReference>
<dbReference type="Pfam" id="PF13406">
    <property type="entry name" value="SLT_2"/>
    <property type="match status" value="1"/>
</dbReference>
<dbReference type="STRING" id="1265309.K529_015230"/>
<dbReference type="RefSeq" id="WP_005608010.1">
    <property type="nucleotide sequence ID" value="NZ_CP015230.1"/>
</dbReference>
<dbReference type="Gene3D" id="1.10.8.350">
    <property type="entry name" value="Bacterial muramidase"/>
    <property type="match status" value="1"/>
</dbReference>
<dbReference type="InterPro" id="IPR043426">
    <property type="entry name" value="MltB-like"/>
</dbReference>
<organism evidence="4 5">
    <name type="scientific">Tritonibacter mobilis F1926</name>
    <dbReference type="NCBI Taxonomy" id="1265309"/>
    <lineage>
        <taxon>Bacteria</taxon>
        <taxon>Pseudomonadati</taxon>
        <taxon>Pseudomonadota</taxon>
        <taxon>Alphaproteobacteria</taxon>
        <taxon>Rhodobacterales</taxon>
        <taxon>Paracoccaceae</taxon>
        <taxon>Tritonibacter</taxon>
    </lineage>
</organism>
<feature type="chain" id="PRO_5008518441" evidence="1">
    <location>
        <begin position="23"/>
        <end position="455"/>
    </location>
</feature>
<dbReference type="InterPro" id="IPR023346">
    <property type="entry name" value="Lysozyme-like_dom_sf"/>
</dbReference>
<dbReference type="InterPro" id="IPR011970">
    <property type="entry name" value="MltB_2"/>
</dbReference>
<dbReference type="Gene3D" id="1.10.530.10">
    <property type="match status" value="1"/>
</dbReference>
<dbReference type="InterPro" id="IPR002477">
    <property type="entry name" value="Peptidoglycan-bd-like"/>
</dbReference>
<dbReference type="EMBL" id="CP015230">
    <property type="protein sequence ID" value="ANP42130.1"/>
    <property type="molecule type" value="Genomic_DNA"/>
</dbReference>
<dbReference type="InterPro" id="IPR031304">
    <property type="entry name" value="SLT_2"/>
</dbReference>
<dbReference type="GeneID" id="28251214"/>
<dbReference type="SUPFAM" id="SSF47090">
    <property type="entry name" value="PGBD-like"/>
    <property type="match status" value="1"/>
</dbReference>
<dbReference type="AlphaFoldDB" id="A0A1B1A6D3"/>
<accession>A0A1B1A6D3</accession>
<dbReference type="PANTHER" id="PTHR30163:SF8">
    <property type="entry name" value="LYTIC MUREIN TRANSGLYCOSYLASE"/>
    <property type="match status" value="1"/>
</dbReference>
<dbReference type="PANTHER" id="PTHR30163">
    <property type="entry name" value="MEMBRANE-BOUND LYTIC MUREIN TRANSGLYCOSYLASE B"/>
    <property type="match status" value="1"/>
</dbReference>
<evidence type="ECO:0000313" key="5">
    <source>
        <dbReference type="Proteomes" id="UP000013243"/>
    </source>
</evidence>
<dbReference type="GO" id="GO:0008933">
    <property type="term" value="F:peptidoglycan lytic transglycosylase activity"/>
    <property type="evidence" value="ECO:0007669"/>
    <property type="project" value="TreeGrafter"/>
</dbReference>
<proteinExistence type="predicted"/>